<proteinExistence type="predicted"/>
<dbReference type="Proteomes" id="UP000552644">
    <property type="component" value="Unassembled WGS sequence"/>
</dbReference>
<protein>
    <recommendedName>
        <fullName evidence="1">DUF1989 domain-containing protein</fullName>
    </recommendedName>
</protein>
<accession>A0A7W7QGJ5</accession>
<evidence type="ECO:0000313" key="3">
    <source>
        <dbReference type="Proteomes" id="UP000552644"/>
    </source>
</evidence>
<feature type="domain" description="DUF1989" evidence="1">
    <location>
        <begin position="14"/>
        <end position="178"/>
    </location>
</feature>
<reference evidence="2 3" key="1">
    <citation type="submission" date="2020-08" db="EMBL/GenBank/DDBJ databases">
        <title>Genomic Encyclopedia of Type Strains, Phase III (KMG-III): the genomes of soil and plant-associated and newly described type strains.</title>
        <authorList>
            <person name="Whitman W."/>
        </authorList>
    </citation>
    <scope>NUCLEOTIDE SEQUENCE [LARGE SCALE GENOMIC DNA]</scope>
    <source>
        <strain evidence="2 3">CECT 8840</strain>
    </source>
</reference>
<name>A0A7W7QGJ5_9ACTN</name>
<evidence type="ECO:0000259" key="1">
    <source>
        <dbReference type="Pfam" id="PF09347"/>
    </source>
</evidence>
<dbReference type="InterPro" id="IPR018959">
    <property type="entry name" value="DUF1989"/>
</dbReference>
<evidence type="ECO:0000313" key="2">
    <source>
        <dbReference type="EMBL" id="MBB4913206.1"/>
    </source>
</evidence>
<organism evidence="2 3">
    <name type="scientific">Streptosporangium saharense</name>
    <dbReference type="NCBI Taxonomy" id="1706840"/>
    <lineage>
        <taxon>Bacteria</taxon>
        <taxon>Bacillati</taxon>
        <taxon>Actinomycetota</taxon>
        <taxon>Actinomycetes</taxon>
        <taxon>Streptosporangiales</taxon>
        <taxon>Streptosporangiaceae</taxon>
        <taxon>Streptosporangium</taxon>
    </lineage>
</organism>
<keyword evidence="3" id="KW-1185">Reference proteome</keyword>
<dbReference type="PANTHER" id="PTHR31527">
    <property type="entry name" value="RE64534P"/>
    <property type="match status" value="1"/>
</dbReference>
<dbReference type="Pfam" id="PF09347">
    <property type="entry name" value="DUF1989"/>
    <property type="match status" value="1"/>
</dbReference>
<dbReference type="AlphaFoldDB" id="A0A7W7QGJ5"/>
<gene>
    <name evidence="2" type="ORF">FHS44_000278</name>
</gene>
<dbReference type="RefSeq" id="WP_184712010.1">
    <property type="nucleotide sequence ID" value="NZ_JACHJP010000001.1"/>
</dbReference>
<sequence length="222" mass="23770">MSASPTLQPSQRTVVPAREGRAVHVAAGQGIRVVDLEGGQVGDVFAFAVDDLSEHHSASHTRTQIDRLFPRVGEQFFTNRRRPILTLVEDTSVGRHDMLIAACDPERYATLGVTGWHASCADNLRTALAPFAGAPTFVPQPINVFMRVPVDEHDDLSWLPAASRAGDSITFRAELDCLVVVSSCPQDVSVVNGGVPTSLAIEVLDPQETAVLVPSSGKQAHS</sequence>
<comment type="caution">
    <text evidence="2">The sequence shown here is derived from an EMBL/GenBank/DDBJ whole genome shotgun (WGS) entry which is preliminary data.</text>
</comment>
<dbReference type="EMBL" id="JACHJP010000001">
    <property type="protein sequence ID" value="MBB4913206.1"/>
    <property type="molecule type" value="Genomic_DNA"/>
</dbReference>
<dbReference type="PANTHER" id="PTHR31527:SF0">
    <property type="entry name" value="RE64534P"/>
    <property type="match status" value="1"/>
</dbReference>